<dbReference type="EMBL" id="UAVS01000006">
    <property type="protein sequence ID" value="SQA94511.1"/>
    <property type="molecule type" value="Genomic_DNA"/>
</dbReference>
<accession>A0A2X2SXS8</accession>
<dbReference type="AlphaFoldDB" id="A0A2X2SXS8"/>
<reference evidence="1 2" key="1">
    <citation type="submission" date="2018-06" db="EMBL/GenBank/DDBJ databases">
        <authorList>
            <consortium name="Pathogen Informatics"/>
            <person name="Doyle S."/>
        </authorList>
    </citation>
    <scope>NUCLEOTIDE SEQUENCE [LARGE SCALE GENOMIC DNA]</scope>
    <source>
        <strain evidence="1 2">NCTC11545</strain>
    </source>
</reference>
<organism evidence="1 2">
    <name type="scientific">Capnocytophaga ochracea</name>
    <dbReference type="NCBI Taxonomy" id="1018"/>
    <lineage>
        <taxon>Bacteria</taxon>
        <taxon>Pseudomonadati</taxon>
        <taxon>Bacteroidota</taxon>
        <taxon>Flavobacteriia</taxon>
        <taxon>Flavobacteriales</taxon>
        <taxon>Flavobacteriaceae</taxon>
        <taxon>Capnocytophaga</taxon>
    </lineage>
</organism>
<gene>
    <name evidence="1" type="ORF">NCTC11545_01701</name>
</gene>
<name>A0A2X2SXS8_CAPOC</name>
<evidence type="ECO:0000313" key="2">
    <source>
        <dbReference type="Proteomes" id="UP000250169"/>
    </source>
</evidence>
<dbReference type="RefSeq" id="WP_181463713.1">
    <property type="nucleotide sequence ID" value="NZ_UAVS01000006.1"/>
</dbReference>
<sequence>MEENKELIFEIICDNEDIIKRAINIYNQTYSTDFELVEYILDEVNFARIKGNISLADIFDLGCLYTRLTLKNV</sequence>
<dbReference type="Proteomes" id="UP000250169">
    <property type="component" value="Unassembled WGS sequence"/>
</dbReference>
<proteinExistence type="predicted"/>
<protein>
    <submittedName>
        <fullName evidence="1">Uncharacterized protein</fullName>
    </submittedName>
</protein>
<evidence type="ECO:0000313" key="1">
    <source>
        <dbReference type="EMBL" id="SQA94511.1"/>
    </source>
</evidence>